<dbReference type="RefSeq" id="XP_069302349.1">
    <property type="nucleotide sequence ID" value="XM_069455809.1"/>
</dbReference>
<organism evidence="5 6">
    <name type="scientific">Alternaria dauci</name>
    <dbReference type="NCBI Taxonomy" id="48095"/>
    <lineage>
        <taxon>Eukaryota</taxon>
        <taxon>Fungi</taxon>
        <taxon>Dikarya</taxon>
        <taxon>Ascomycota</taxon>
        <taxon>Pezizomycotina</taxon>
        <taxon>Dothideomycetes</taxon>
        <taxon>Pleosporomycetidae</taxon>
        <taxon>Pleosporales</taxon>
        <taxon>Pleosporineae</taxon>
        <taxon>Pleosporaceae</taxon>
        <taxon>Alternaria</taxon>
        <taxon>Alternaria sect. Porri</taxon>
    </lineage>
</organism>
<dbReference type="InterPro" id="IPR052178">
    <property type="entry name" value="Sec_Metab_Biosynth_SDR"/>
</dbReference>
<keyword evidence="6" id="KW-1185">Reference proteome</keyword>
<evidence type="ECO:0000256" key="4">
    <source>
        <dbReference type="RuleBase" id="RU000363"/>
    </source>
</evidence>
<dbReference type="PROSITE" id="PS00061">
    <property type="entry name" value="ADH_SHORT"/>
    <property type="match status" value="1"/>
</dbReference>
<protein>
    <submittedName>
        <fullName evidence="5">Uncharacterized protein</fullName>
    </submittedName>
</protein>
<gene>
    <name evidence="5" type="ORF">ACET3X_009516</name>
</gene>
<dbReference type="Pfam" id="PF00106">
    <property type="entry name" value="adh_short"/>
    <property type="match status" value="1"/>
</dbReference>
<dbReference type="SUPFAM" id="SSF51735">
    <property type="entry name" value="NAD(P)-binding Rossmann-fold domains"/>
    <property type="match status" value="1"/>
</dbReference>
<dbReference type="PANTHER" id="PTHR43618">
    <property type="entry name" value="7-ALPHA-HYDROXYSTEROID DEHYDROGENASE"/>
    <property type="match status" value="1"/>
</dbReference>
<dbReference type="PRINTS" id="PR00081">
    <property type="entry name" value="GDHRDH"/>
</dbReference>
<dbReference type="Pfam" id="PF13561">
    <property type="entry name" value="adh_short_C2"/>
    <property type="match status" value="1"/>
</dbReference>
<keyword evidence="2" id="KW-0521">NADP</keyword>
<accession>A0ABR3U719</accession>
<evidence type="ECO:0000256" key="1">
    <source>
        <dbReference type="ARBA" id="ARBA00006484"/>
    </source>
</evidence>
<dbReference type="Gene3D" id="3.40.50.720">
    <property type="entry name" value="NAD(P)-binding Rossmann-like Domain"/>
    <property type="match status" value="1"/>
</dbReference>
<dbReference type="CDD" id="cd05233">
    <property type="entry name" value="SDR_c"/>
    <property type="match status" value="1"/>
</dbReference>
<keyword evidence="3" id="KW-0560">Oxidoreductase</keyword>
<dbReference type="InterPro" id="IPR036291">
    <property type="entry name" value="NAD(P)-bd_dom_sf"/>
</dbReference>
<evidence type="ECO:0000256" key="3">
    <source>
        <dbReference type="ARBA" id="ARBA00023002"/>
    </source>
</evidence>
<dbReference type="InterPro" id="IPR020904">
    <property type="entry name" value="Sc_DH/Rdtase_CS"/>
</dbReference>
<comment type="caution">
    <text evidence="5">The sequence shown here is derived from an EMBL/GenBank/DDBJ whole genome shotgun (WGS) entry which is preliminary data.</text>
</comment>
<evidence type="ECO:0000313" key="6">
    <source>
        <dbReference type="Proteomes" id="UP001578633"/>
    </source>
</evidence>
<name>A0ABR3U719_9PLEO</name>
<proteinExistence type="inferred from homology"/>
<dbReference type="PRINTS" id="PR00080">
    <property type="entry name" value="SDRFAMILY"/>
</dbReference>
<evidence type="ECO:0000256" key="2">
    <source>
        <dbReference type="ARBA" id="ARBA00022857"/>
    </source>
</evidence>
<reference evidence="5 6" key="1">
    <citation type="submission" date="2024-09" db="EMBL/GenBank/DDBJ databases">
        <title>T2T genomes of carrot and Alternaria dauci and their utility for understanding host-pathogen interaction during carrot leaf blight disease.</title>
        <authorList>
            <person name="Liu W."/>
            <person name="Xu S."/>
            <person name="Ou C."/>
            <person name="Liu X."/>
            <person name="Zhuang F."/>
            <person name="Deng X.W."/>
        </authorList>
    </citation>
    <scope>NUCLEOTIDE SEQUENCE [LARGE SCALE GENOMIC DNA]</scope>
    <source>
        <strain evidence="5 6">A2016</strain>
    </source>
</reference>
<dbReference type="EMBL" id="JBHGVX010000010">
    <property type="protein sequence ID" value="KAL1791765.1"/>
    <property type="molecule type" value="Genomic_DNA"/>
</dbReference>
<dbReference type="InterPro" id="IPR002347">
    <property type="entry name" value="SDR_fam"/>
</dbReference>
<dbReference type="PANTHER" id="PTHR43618:SF18">
    <property type="entry name" value="SHORT CHAIN DEHYDROGENASE_REDUCTASE FAMILY (AFU_ORTHOLOGUE AFUA_5G12480)"/>
    <property type="match status" value="1"/>
</dbReference>
<sequence>MDVATPLRPADLFSAKGLVVVITGGGSAHSPPPPPGLGLAIASALYQNGAAHIYLLGRRADVLQKAADDIQSTAPHDPQYTPGSIHALPCDVANLSSVRAAADTIKQEIGYVDVLINNAGVLGPRNGKDIYAAENIQQLADAMLAGYDDEKTGWTAAMAINTQSVIGVSASFLPLLDAANTRRGWATGKVSGPSTARNRDLDVAAKNGIDADDDRLAHIITVASVASYLRIVSAGLAYNASKAAASHLGKMLATVLAEWGVRSNIVCPGPYPSDMTVGLEKVVFGPSQIPQGRMGGIGDVGGLMLFLVGKAGTFVNGSVQLTDGGRAGVLPGVY</sequence>
<comment type="similarity">
    <text evidence="1 4">Belongs to the short-chain dehydrogenases/reductases (SDR) family.</text>
</comment>
<evidence type="ECO:0000313" key="5">
    <source>
        <dbReference type="EMBL" id="KAL1791765.1"/>
    </source>
</evidence>
<dbReference type="GeneID" id="96089838"/>
<dbReference type="Proteomes" id="UP001578633">
    <property type="component" value="Chromosome 10"/>
</dbReference>